<dbReference type="Gene3D" id="3.50.4.10">
    <property type="entry name" value="Hepatocyte Growth Factor"/>
    <property type="match status" value="3"/>
</dbReference>
<keyword evidence="2" id="KW-0677">Repeat</keyword>
<dbReference type="SMART" id="SM00223">
    <property type="entry name" value="APPLE"/>
    <property type="match status" value="3"/>
</dbReference>
<evidence type="ECO:0000256" key="2">
    <source>
        <dbReference type="ARBA" id="ARBA00022737"/>
    </source>
</evidence>
<dbReference type="InterPro" id="IPR000254">
    <property type="entry name" value="CBD"/>
</dbReference>
<dbReference type="InterPro" id="IPR043504">
    <property type="entry name" value="Peptidase_S1_PA_chymotrypsin"/>
</dbReference>
<feature type="signal peptide" evidence="6">
    <location>
        <begin position="1"/>
        <end position="26"/>
    </location>
</feature>
<evidence type="ECO:0000256" key="6">
    <source>
        <dbReference type="SAM" id="SignalP"/>
    </source>
</evidence>
<keyword evidence="9" id="KW-1185">Reference proteome</keyword>
<dbReference type="SUPFAM" id="SSF50494">
    <property type="entry name" value="Trypsin-like serine proteases"/>
    <property type="match status" value="1"/>
</dbReference>
<dbReference type="InterPro" id="IPR000177">
    <property type="entry name" value="Apple"/>
</dbReference>
<keyword evidence="4" id="KW-1015">Disulfide bond</keyword>
<gene>
    <name evidence="8" type="ORF">P43SY_005983</name>
</gene>
<dbReference type="Gene3D" id="2.40.10.10">
    <property type="entry name" value="Trypsin-like serine proteases"/>
    <property type="match status" value="1"/>
</dbReference>
<dbReference type="Pfam" id="PF13365">
    <property type="entry name" value="Trypsin_2"/>
    <property type="match status" value="1"/>
</dbReference>
<dbReference type="InterPro" id="IPR009003">
    <property type="entry name" value="Peptidase_S1_PA"/>
</dbReference>
<evidence type="ECO:0000256" key="5">
    <source>
        <dbReference type="SAM" id="MobiDB-lite"/>
    </source>
</evidence>
<evidence type="ECO:0000256" key="1">
    <source>
        <dbReference type="ARBA" id="ARBA00022729"/>
    </source>
</evidence>
<dbReference type="PROSITE" id="PS50948">
    <property type="entry name" value="PAN"/>
    <property type="match status" value="1"/>
</dbReference>
<dbReference type="EMBL" id="JAKCXM010000455">
    <property type="protein sequence ID" value="KAJ0393861.1"/>
    <property type="molecule type" value="Genomic_DNA"/>
</dbReference>
<dbReference type="GO" id="GO:0005975">
    <property type="term" value="P:carbohydrate metabolic process"/>
    <property type="evidence" value="ECO:0007669"/>
    <property type="project" value="InterPro"/>
</dbReference>
<dbReference type="InterPro" id="IPR003609">
    <property type="entry name" value="Pan_app"/>
</dbReference>
<evidence type="ECO:0000256" key="4">
    <source>
        <dbReference type="ARBA" id="ARBA00023157"/>
    </source>
</evidence>
<dbReference type="GO" id="GO:0005576">
    <property type="term" value="C:extracellular region"/>
    <property type="evidence" value="ECO:0007669"/>
    <property type="project" value="InterPro"/>
</dbReference>
<name>A0AAD5Q2W9_PYTIN</name>
<dbReference type="Pfam" id="PF00024">
    <property type="entry name" value="PAN_1"/>
    <property type="match status" value="1"/>
</dbReference>
<dbReference type="CDD" id="cd01100">
    <property type="entry name" value="APPLE_Factor_XI_like"/>
    <property type="match status" value="2"/>
</dbReference>
<dbReference type="AlphaFoldDB" id="A0AAD5Q2W9"/>
<protein>
    <recommendedName>
        <fullName evidence="7">Apple domain-containing protein</fullName>
    </recommendedName>
</protein>
<sequence length="728" mass="77585">MVSVSIAARTLGVACLALAAGGATHAQRILAVNGSLPLPTMTCGADDSVPAICYDRQTLIPQGYTKSKAVVKLLVTSGSDSWTCTGWLVGNAGHLMTTHRCFGNLALASSTEIEFEFESKRCGDQCTDERRCKGKRIAWISELVATHRDLDFSLVKVESIVNLASYGFLTMRVFGGVDDEQIYIPQHSGGKAKRIAALVDNRDVARAKVDQSNGACGDHRVVYDADTGEVGSAGAPVLAASDNHVIALHSCGVADDTSCLNSGTDIRAIVYELKRLGVDVVSMVDDEWADVPLGPWIHTPDNRDCRTHASQGPCESQSEGRCAWINDKCVVKPTPPPTPPPTPAPIVCPTGPDRWCGNDNVGVACPCSPNDYCHPFSAFHYQCVSIPARCPELEVGYLYFGEELKTIKDGASSENCCDECAAMSRCRAFSYLREDTDGRPVCFLLGMHGRREMKGAVSGKVAPPTPRPTPPPTAPPTRRPTPPPTTPAPTTPAPTTPAPTTPAPTTPAPTTPAPTTPAPTTPIPTTPAPTTIIPAPPQCATPSGGQCGNQNDGAQCCPDGEYCQAWNPGFYQCRPAPKQCGVMEVDVDYFGGDIKTIKDIFAWDCCARCAETAGCTAFTFVNYNADGHSACYLKRSSNDRRPLVGGVSSTVISPLPKCSQLPNTDIVGEDLRRVEARDANECCDKCSATAECRAFTFVNNVWDKFACYLKKSAGNTKRYDGAISGSVN</sequence>
<proteinExistence type="predicted"/>
<dbReference type="PANTHER" id="PTHR36234:SF5">
    <property type="entry name" value="LYSYL ENDOPEPTIDASE"/>
    <property type="match status" value="1"/>
</dbReference>
<keyword evidence="3" id="KW-0843">Virulence</keyword>
<evidence type="ECO:0000313" key="8">
    <source>
        <dbReference type="EMBL" id="KAJ0393861.1"/>
    </source>
</evidence>
<dbReference type="Proteomes" id="UP001209570">
    <property type="component" value="Unassembled WGS sequence"/>
</dbReference>
<keyword evidence="1 6" id="KW-0732">Signal</keyword>
<dbReference type="Pfam" id="PF14295">
    <property type="entry name" value="PAN_4"/>
    <property type="match status" value="2"/>
</dbReference>
<evidence type="ECO:0000256" key="3">
    <source>
        <dbReference type="ARBA" id="ARBA00023026"/>
    </source>
</evidence>
<evidence type="ECO:0000259" key="7">
    <source>
        <dbReference type="PROSITE" id="PS50948"/>
    </source>
</evidence>
<feature type="chain" id="PRO_5042015380" description="Apple domain-containing protein" evidence="6">
    <location>
        <begin position="27"/>
        <end position="728"/>
    </location>
</feature>
<reference evidence="8" key="1">
    <citation type="submission" date="2021-12" db="EMBL/GenBank/DDBJ databases">
        <title>Prjna785345.</title>
        <authorList>
            <person name="Rujirawat T."/>
            <person name="Krajaejun T."/>
        </authorList>
    </citation>
    <scope>NUCLEOTIDE SEQUENCE</scope>
    <source>
        <strain evidence="8">Pi057C3</strain>
    </source>
</reference>
<comment type="caution">
    <text evidence="8">The sequence shown here is derived from an EMBL/GenBank/DDBJ whole genome shotgun (WGS) entry which is preliminary data.</text>
</comment>
<dbReference type="GO" id="GO:0030248">
    <property type="term" value="F:cellulose binding"/>
    <property type="evidence" value="ECO:0007669"/>
    <property type="project" value="InterPro"/>
</dbReference>
<dbReference type="GO" id="GO:0006508">
    <property type="term" value="P:proteolysis"/>
    <property type="evidence" value="ECO:0007669"/>
    <property type="project" value="InterPro"/>
</dbReference>
<dbReference type="PANTHER" id="PTHR36234">
    <property type="entry name" value="LYSYL ENDOPEPTIDASE"/>
    <property type="match status" value="1"/>
</dbReference>
<dbReference type="SMART" id="SM00236">
    <property type="entry name" value="fCBD"/>
    <property type="match status" value="1"/>
</dbReference>
<feature type="compositionally biased region" description="Pro residues" evidence="5">
    <location>
        <begin position="463"/>
        <end position="527"/>
    </location>
</feature>
<evidence type="ECO:0000313" key="9">
    <source>
        <dbReference type="Proteomes" id="UP001209570"/>
    </source>
</evidence>
<accession>A0AAD5Q2W9</accession>
<feature type="region of interest" description="Disordered" evidence="5">
    <location>
        <begin position="454"/>
        <end position="537"/>
    </location>
</feature>
<feature type="domain" description="Apple" evidence="7">
    <location>
        <begin position="658"/>
        <end position="728"/>
    </location>
</feature>
<organism evidence="8 9">
    <name type="scientific">Pythium insidiosum</name>
    <name type="common">Pythiosis disease agent</name>
    <dbReference type="NCBI Taxonomy" id="114742"/>
    <lineage>
        <taxon>Eukaryota</taxon>
        <taxon>Sar</taxon>
        <taxon>Stramenopiles</taxon>
        <taxon>Oomycota</taxon>
        <taxon>Peronosporomycetes</taxon>
        <taxon>Pythiales</taxon>
        <taxon>Pythiaceae</taxon>
        <taxon>Pythium</taxon>
    </lineage>
</organism>